<dbReference type="Gene3D" id="6.10.340.10">
    <property type="match status" value="1"/>
</dbReference>
<evidence type="ECO:0000313" key="14">
    <source>
        <dbReference type="EMBL" id="QAZ67094.1"/>
    </source>
</evidence>
<dbReference type="InterPro" id="IPR035965">
    <property type="entry name" value="PAS-like_dom_sf"/>
</dbReference>
<evidence type="ECO:0000259" key="12">
    <source>
        <dbReference type="PROSITE" id="PS50111"/>
    </source>
</evidence>
<keyword evidence="7 9" id="KW-0807">Transducer</keyword>
<evidence type="ECO:0000256" key="7">
    <source>
        <dbReference type="ARBA" id="ARBA00023224"/>
    </source>
</evidence>
<proteinExistence type="inferred from homology"/>
<dbReference type="KEGG" id="dcb:C3Y92_07575"/>
<evidence type="ECO:0000256" key="2">
    <source>
        <dbReference type="ARBA" id="ARBA00022475"/>
    </source>
</evidence>
<dbReference type="SMART" id="SM00283">
    <property type="entry name" value="MA"/>
    <property type="match status" value="1"/>
</dbReference>
<name>A0A4P6HKQ3_9BACT</name>
<dbReference type="AlphaFoldDB" id="A0A4P6HKQ3"/>
<dbReference type="InterPro" id="IPR013767">
    <property type="entry name" value="PAS_fold"/>
</dbReference>
<keyword evidence="6 11" id="KW-0472">Membrane</keyword>
<dbReference type="EMBL" id="CP026538">
    <property type="protein sequence ID" value="QAZ67094.1"/>
    <property type="molecule type" value="Genomic_DNA"/>
</dbReference>
<dbReference type="CDD" id="cd06225">
    <property type="entry name" value="HAMP"/>
    <property type="match status" value="1"/>
</dbReference>
<feature type="transmembrane region" description="Helical" evidence="11">
    <location>
        <begin position="285"/>
        <end position="304"/>
    </location>
</feature>
<dbReference type="Gene3D" id="3.30.450.20">
    <property type="entry name" value="PAS domain"/>
    <property type="match status" value="3"/>
</dbReference>
<dbReference type="CDD" id="cd12914">
    <property type="entry name" value="PDC1_DGC_like"/>
    <property type="match status" value="1"/>
</dbReference>
<keyword evidence="2" id="KW-1003">Cell membrane</keyword>
<evidence type="ECO:0000256" key="8">
    <source>
        <dbReference type="ARBA" id="ARBA00029447"/>
    </source>
</evidence>
<dbReference type="Pfam" id="PF02743">
    <property type="entry name" value="dCache_1"/>
    <property type="match status" value="1"/>
</dbReference>
<dbReference type="Pfam" id="PF00989">
    <property type="entry name" value="PAS"/>
    <property type="match status" value="1"/>
</dbReference>
<dbReference type="RefSeq" id="WP_129351330.1">
    <property type="nucleotide sequence ID" value="NZ_CP026538.1"/>
</dbReference>
<protein>
    <submittedName>
        <fullName evidence="14">Methyl-accepting chemotaxis protein</fullName>
    </submittedName>
</protein>
<dbReference type="Gene3D" id="1.10.287.950">
    <property type="entry name" value="Methyl-accepting chemotaxis protein"/>
    <property type="match status" value="1"/>
</dbReference>
<dbReference type="PANTHER" id="PTHR32089">
    <property type="entry name" value="METHYL-ACCEPTING CHEMOTAXIS PROTEIN MCPB"/>
    <property type="match status" value="1"/>
</dbReference>
<dbReference type="CDD" id="cd00130">
    <property type="entry name" value="PAS"/>
    <property type="match status" value="1"/>
</dbReference>
<dbReference type="InterPro" id="IPR003660">
    <property type="entry name" value="HAMP_dom"/>
</dbReference>
<dbReference type="OrthoDB" id="9816383at2"/>
<dbReference type="PROSITE" id="PS50111">
    <property type="entry name" value="CHEMOTAXIS_TRANSDUC_2"/>
    <property type="match status" value="1"/>
</dbReference>
<organism evidence="14 15">
    <name type="scientific">Solidesulfovibrio carbinolicus</name>
    <dbReference type="NCBI Taxonomy" id="296842"/>
    <lineage>
        <taxon>Bacteria</taxon>
        <taxon>Pseudomonadati</taxon>
        <taxon>Thermodesulfobacteriota</taxon>
        <taxon>Desulfovibrionia</taxon>
        <taxon>Desulfovibrionales</taxon>
        <taxon>Desulfovibrionaceae</taxon>
        <taxon>Solidesulfovibrio</taxon>
    </lineage>
</organism>
<dbReference type="PANTHER" id="PTHR32089:SF112">
    <property type="entry name" value="LYSOZYME-LIKE PROTEIN-RELATED"/>
    <property type="match status" value="1"/>
</dbReference>
<dbReference type="GO" id="GO:0005886">
    <property type="term" value="C:plasma membrane"/>
    <property type="evidence" value="ECO:0007669"/>
    <property type="project" value="UniProtKB-SubCell"/>
</dbReference>
<evidence type="ECO:0000256" key="3">
    <source>
        <dbReference type="ARBA" id="ARBA00022500"/>
    </source>
</evidence>
<dbReference type="SUPFAM" id="SSF55785">
    <property type="entry name" value="PYP-like sensor domain (PAS domain)"/>
    <property type="match status" value="1"/>
</dbReference>
<keyword evidence="4 11" id="KW-0812">Transmembrane</keyword>
<evidence type="ECO:0000256" key="5">
    <source>
        <dbReference type="ARBA" id="ARBA00022989"/>
    </source>
</evidence>
<keyword evidence="3" id="KW-0145">Chemotaxis</keyword>
<dbReference type="GO" id="GO:0006935">
    <property type="term" value="P:chemotaxis"/>
    <property type="evidence" value="ECO:0007669"/>
    <property type="project" value="UniProtKB-KW"/>
</dbReference>
<dbReference type="InterPro" id="IPR000014">
    <property type="entry name" value="PAS"/>
</dbReference>
<evidence type="ECO:0000256" key="4">
    <source>
        <dbReference type="ARBA" id="ARBA00022692"/>
    </source>
</evidence>
<feature type="domain" description="HAMP" evidence="13">
    <location>
        <begin position="307"/>
        <end position="359"/>
    </location>
</feature>
<gene>
    <name evidence="14" type="ORF">C3Y92_07575</name>
</gene>
<dbReference type="GO" id="GO:0007165">
    <property type="term" value="P:signal transduction"/>
    <property type="evidence" value="ECO:0007669"/>
    <property type="project" value="UniProtKB-KW"/>
</dbReference>
<dbReference type="SUPFAM" id="SSF158472">
    <property type="entry name" value="HAMP domain-like"/>
    <property type="match status" value="1"/>
</dbReference>
<evidence type="ECO:0000256" key="11">
    <source>
        <dbReference type="SAM" id="Phobius"/>
    </source>
</evidence>
<dbReference type="SMART" id="SM00304">
    <property type="entry name" value="HAMP"/>
    <property type="match status" value="3"/>
</dbReference>
<dbReference type="SUPFAM" id="SSF58104">
    <property type="entry name" value="Methyl-accepting chemotaxis protein (MCP) signaling domain"/>
    <property type="match status" value="1"/>
</dbReference>
<accession>A0A4P6HKQ3</accession>
<keyword evidence="10" id="KW-0175">Coiled coil</keyword>
<dbReference type="PROSITE" id="PS51257">
    <property type="entry name" value="PROKAR_LIPOPROTEIN"/>
    <property type="match status" value="1"/>
</dbReference>
<evidence type="ECO:0000256" key="1">
    <source>
        <dbReference type="ARBA" id="ARBA00004651"/>
    </source>
</evidence>
<dbReference type="Pfam" id="PF00015">
    <property type="entry name" value="MCPsignal"/>
    <property type="match status" value="1"/>
</dbReference>
<evidence type="ECO:0000259" key="13">
    <source>
        <dbReference type="PROSITE" id="PS50885"/>
    </source>
</evidence>
<feature type="coiled-coil region" evidence="10">
    <location>
        <begin position="746"/>
        <end position="773"/>
    </location>
</feature>
<comment type="similarity">
    <text evidence="8">Belongs to the methyl-accepting chemotaxis (MCP) protein family.</text>
</comment>
<evidence type="ECO:0000313" key="15">
    <source>
        <dbReference type="Proteomes" id="UP000293296"/>
    </source>
</evidence>
<feature type="transmembrane region" description="Helical" evidence="11">
    <location>
        <begin position="6"/>
        <end position="29"/>
    </location>
</feature>
<reference evidence="14 15" key="1">
    <citation type="submission" date="2018-02" db="EMBL/GenBank/DDBJ databases">
        <title>Genome sequence of Desulfovibrio carbinolicus DSM 3852.</title>
        <authorList>
            <person name="Wilbanks E."/>
            <person name="Skennerton C.T."/>
            <person name="Orphan V.J."/>
        </authorList>
    </citation>
    <scope>NUCLEOTIDE SEQUENCE [LARGE SCALE GENOMIC DNA]</scope>
    <source>
        <strain evidence="14 15">DSM 3852</strain>
    </source>
</reference>
<dbReference type="InterPro" id="IPR004089">
    <property type="entry name" value="MCPsignal_dom"/>
</dbReference>
<dbReference type="Pfam" id="PF00672">
    <property type="entry name" value="HAMP"/>
    <property type="match status" value="1"/>
</dbReference>
<keyword evidence="15" id="KW-1185">Reference proteome</keyword>
<evidence type="ECO:0000256" key="10">
    <source>
        <dbReference type="SAM" id="Coils"/>
    </source>
</evidence>
<dbReference type="InterPro" id="IPR033479">
    <property type="entry name" value="dCache_1"/>
</dbReference>
<dbReference type="Proteomes" id="UP000293296">
    <property type="component" value="Chromosome"/>
</dbReference>
<dbReference type="PROSITE" id="PS50885">
    <property type="entry name" value="HAMP"/>
    <property type="match status" value="1"/>
</dbReference>
<sequence length="784" mass="82890">MAKGSVNTVLTLLVAGCVTVAIVVLVLYVSRTSFRMASDLQETALSQLASSTSRTLDLYLEDAADVARALATQDAVIAGLSGDAKRSQDRFRNYIESYKHYWAIFSFDLKGKVVSGYNANMQDMAGGDRSDRDYVKAVLGGKDTFFTDQIMSAKTGDILIFVVAKAVRGPDGKLLGGVAVCPKWNVFTKNFIDPLRFGTRGYGLMLDGKGNVIAHATDKDMLLKNVADQPFAKQALASKEGVVAYDWQGERKVMAFAPVSRTGWVVCMTAYEAEMTATAAAQRNLLLIIGACCLIAAVAGITLANRAMVLRPLTRVAAYARKVTAGNLGTTLAGRFRFELAELAASVSAMVADLKNKLGFSQGVLDGIPAPCAIAGPDGRILWLNRQAIDLLDLDATPESAKGQVTGQLFYGDPNRETLSQRTLREGRGLSLDLDFTTRRGRVLHLHVDTTLFYDMDRNLLGCVIFWNDMTGIVSQKNRIEEQNALISSLAGQASQVADRMAAAADDLARSIGEASLGAREQSHRVQETASAVAELSATIMDVAKNAGDTASLAEKARDTAGEGAGLAGEAAKAVDAVRQQSAALAATMGELDDRAKGIGAIMGVISDIADQTNLLALNAAIEAARAGEAGRGFAVVADEVRKLAEKTMAATKDVGQAIAGIQRGADETASRMDQAAARVADATGLSERSGQALSRIVELVAGAGDQVRSIAAAAEQQSATTEAINTSVGDINALAAKAADTLDHCADAVRELADLANNLNELIRGLQQQDARSLTLPQEKFLT</sequence>
<comment type="subcellular location">
    <subcellularLocation>
        <location evidence="1">Cell membrane</location>
        <topology evidence="1">Multi-pass membrane protein</topology>
    </subcellularLocation>
</comment>
<dbReference type="CDD" id="cd12912">
    <property type="entry name" value="PDC2_MCP_like"/>
    <property type="match status" value="1"/>
</dbReference>
<dbReference type="GO" id="GO:0006355">
    <property type="term" value="P:regulation of DNA-templated transcription"/>
    <property type="evidence" value="ECO:0007669"/>
    <property type="project" value="InterPro"/>
</dbReference>
<evidence type="ECO:0000256" key="6">
    <source>
        <dbReference type="ARBA" id="ARBA00023136"/>
    </source>
</evidence>
<dbReference type="CDD" id="cd11386">
    <property type="entry name" value="MCP_signal"/>
    <property type="match status" value="1"/>
</dbReference>
<keyword evidence="5 11" id="KW-1133">Transmembrane helix</keyword>
<feature type="domain" description="Methyl-accepting transducer" evidence="12">
    <location>
        <begin position="497"/>
        <end position="733"/>
    </location>
</feature>
<evidence type="ECO:0000256" key="9">
    <source>
        <dbReference type="PROSITE-ProRule" id="PRU00284"/>
    </source>
</evidence>